<feature type="transmembrane region" description="Helical" evidence="5">
    <location>
        <begin position="305"/>
        <end position="322"/>
    </location>
</feature>
<dbReference type="Gene3D" id="1.20.1420.30">
    <property type="entry name" value="NCX, central ion-binding region"/>
    <property type="match status" value="1"/>
</dbReference>
<dbReference type="GO" id="GO:0005262">
    <property type="term" value="F:calcium channel activity"/>
    <property type="evidence" value="ECO:0007669"/>
    <property type="project" value="TreeGrafter"/>
</dbReference>
<feature type="transmembrane region" description="Helical" evidence="5">
    <location>
        <begin position="281"/>
        <end position="298"/>
    </location>
</feature>
<dbReference type="Proteomes" id="UP000198611">
    <property type="component" value="Unassembled WGS sequence"/>
</dbReference>
<dbReference type="Pfam" id="PF01699">
    <property type="entry name" value="Na_Ca_ex"/>
    <property type="match status" value="2"/>
</dbReference>
<evidence type="ECO:0000313" key="8">
    <source>
        <dbReference type="Proteomes" id="UP000198611"/>
    </source>
</evidence>
<dbReference type="NCBIfam" id="TIGR00367">
    <property type="entry name" value="calcium/sodium antiporter"/>
    <property type="match status" value="1"/>
</dbReference>
<evidence type="ECO:0000256" key="1">
    <source>
        <dbReference type="ARBA" id="ARBA00004141"/>
    </source>
</evidence>
<feature type="transmembrane region" description="Helical" evidence="5">
    <location>
        <begin position="74"/>
        <end position="100"/>
    </location>
</feature>
<dbReference type="RefSeq" id="WP_093428456.1">
    <property type="nucleotide sequence ID" value="NZ_FOMJ01000006.1"/>
</dbReference>
<keyword evidence="8" id="KW-1185">Reference proteome</keyword>
<dbReference type="InterPro" id="IPR004481">
    <property type="entry name" value="K/Na/Ca-exchanger"/>
</dbReference>
<dbReference type="InterPro" id="IPR004837">
    <property type="entry name" value="NaCa_Exmemb"/>
</dbReference>
<evidence type="ECO:0000256" key="4">
    <source>
        <dbReference type="ARBA" id="ARBA00023136"/>
    </source>
</evidence>
<dbReference type="OrthoDB" id="9794225at2"/>
<organism evidence="7 8">
    <name type="scientific">Thiohalospira halophila DSM 15071</name>
    <dbReference type="NCBI Taxonomy" id="1123397"/>
    <lineage>
        <taxon>Bacteria</taxon>
        <taxon>Pseudomonadati</taxon>
        <taxon>Pseudomonadota</taxon>
        <taxon>Gammaproteobacteria</taxon>
        <taxon>Thiohalospirales</taxon>
        <taxon>Thiohalospiraceae</taxon>
        <taxon>Thiohalospira</taxon>
    </lineage>
</organism>
<evidence type="ECO:0000256" key="5">
    <source>
        <dbReference type="SAM" id="Phobius"/>
    </source>
</evidence>
<feature type="transmembrane region" description="Helical" evidence="5">
    <location>
        <begin position="180"/>
        <end position="198"/>
    </location>
</feature>
<feature type="transmembrane region" description="Helical" evidence="5">
    <location>
        <begin position="249"/>
        <end position="269"/>
    </location>
</feature>
<name>A0A1I1T874_9GAMM</name>
<comment type="subcellular location">
    <subcellularLocation>
        <location evidence="1">Membrane</location>
        <topology evidence="1">Multi-pass membrane protein</topology>
    </subcellularLocation>
</comment>
<feature type="transmembrane region" description="Helical" evidence="5">
    <location>
        <begin position="120"/>
        <end position="147"/>
    </location>
</feature>
<dbReference type="GO" id="GO:0005886">
    <property type="term" value="C:plasma membrane"/>
    <property type="evidence" value="ECO:0007669"/>
    <property type="project" value="TreeGrafter"/>
</dbReference>
<reference evidence="7 8" key="1">
    <citation type="submission" date="2016-10" db="EMBL/GenBank/DDBJ databases">
        <authorList>
            <person name="de Groot N.N."/>
        </authorList>
    </citation>
    <scope>NUCLEOTIDE SEQUENCE [LARGE SCALE GENOMIC DNA]</scope>
    <source>
        <strain evidence="7 8">HL3</strain>
    </source>
</reference>
<evidence type="ECO:0000313" key="7">
    <source>
        <dbReference type="EMBL" id="SFD54792.1"/>
    </source>
</evidence>
<keyword evidence="2 5" id="KW-0812">Transmembrane</keyword>
<dbReference type="InterPro" id="IPR044880">
    <property type="entry name" value="NCX_ion-bd_dom_sf"/>
</dbReference>
<proteinExistence type="predicted"/>
<protein>
    <submittedName>
        <fullName evidence="7">Cation:H+ antiporter</fullName>
    </submittedName>
</protein>
<evidence type="ECO:0000256" key="3">
    <source>
        <dbReference type="ARBA" id="ARBA00022989"/>
    </source>
</evidence>
<dbReference type="GO" id="GO:0008273">
    <property type="term" value="F:calcium, potassium:sodium antiporter activity"/>
    <property type="evidence" value="ECO:0007669"/>
    <property type="project" value="TreeGrafter"/>
</dbReference>
<evidence type="ECO:0000259" key="6">
    <source>
        <dbReference type="Pfam" id="PF01699"/>
    </source>
</evidence>
<feature type="domain" description="Sodium/calcium exchanger membrane region" evidence="6">
    <location>
        <begin position="179"/>
        <end position="318"/>
    </location>
</feature>
<sequence length="323" mass="31970">MSAETHPFLLLAALAVGLTLLAGGGELLVRGALAVGRRLGLSPLLAGLVIVGFGTSTPELAVSLDAAARGADDLALANVVGSNAGNILLILGLCAVITPLTVTPLALRRDGWAMLGATGLLLALLGGGLMPWEGGLLLAALAGYLVVAWRSESRAATPEGALHAAEAAAVTPARRMATGVVLVVAGLALLVAGARLLVEGASGLAEAAGIPPAVIGLTVVAVGTSLPELAVSLTAALRGSGDVAVGNILGSNLFNALGVLGAAALVAPLQAAPRLLAVDQWVMLAAAAALVLFLYTGHRLGRREGAALLAAWLAWVAAMAVWP</sequence>
<dbReference type="PANTHER" id="PTHR10846">
    <property type="entry name" value="SODIUM/POTASSIUM/CALCIUM EXCHANGER"/>
    <property type="match status" value="1"/>
</dbReference>
<gene>
    <name evidence="7" type="ORF">SAMN05660831_01819</name>
</gene>
<dbReference type="GO" id="GO:0006874">
    <property type="term" value="P:intracellular calcium ion homeostasis"/>
    <property type="evidence" value="ECO:0007669"/>
    <property type="project" value="TreeGrafter"/>
</dbReference>
<evidence type="ECO:0000256" key="2">
    <source>
        <dbReference type="ARBA" id="ARBA00022692"/>
    </source>
</evidence>
<keyword evidence="3 5" id="KW-1133">Transmembrane helix</keyword>
<feature type="domain" description="Sodium/calcium exchanger membrane region" evidence="6">
    <location>
        <begin position="10"/>
        <end position="149"/>
    </location>
</feature>
<dbReference type="STRING" id="1123397.SAMN05660831_01819"/>
<dbReference type="AlphaFoldDB" id="A0A1I1T874"/>
<dbReference type="PANTHER" id="PTHR10846:SF8">
    <property type="entry name" value="INNER MEMBRANE PROTEIN YRBG"/>
    <property type="match status" value="1"/>
</dbReference>
<dbReference type="EMBL" id="FOMJ01000006">
    <property type="protein sequence ID" value="SFD54792.1"/>
    <property type="molecule type" value="Genomic_DNA"/>
</dbReference>
<keyword evidence="4 5" id="KW-0472">Membrane</keyword>
<feature type="transmembrane region" description="Helical" evidence="5">
    <location>
        <begin position="210"/>
        <end position="237"/>
    </location>
</feature>
<feature type="transmembrane region" description="Helical" evidence="5">
    <location>
        <begin position="44"/>
        <end position="62"/>
    </location>
</feature>
<accession>A0A1I1T874</accession>